<dbReference type="InterPro" id="IPR015797">
    <property type="entry name" value="NUDIX_hydrolase-like_dom_sf"/>
</dbReference>
<proteinExistence type="predicted"/>
<evidence type="ECO:0000313" key="1">
    <source>
        <dbReference type="EMBL" id="CAD8834703.1"/>
    </source>
</evidence>
<protein>
    <recommendedName>
        <fullName evidence="2">Cyclic nucleotide-binding domain-containing protein</fullName>
    </recommendedName>
</protein>
<name>A0A7S0ZWB5_NOCSC</name>
<dbReference type="InterPro" id="IPR018490">
    <property type="entry name" value="cNMP-bd_dom_sf"/>
</dbReference>
<gene>
    <name evidence="1" type="ORF">NSCI0253_LOCUS9051</name>
</gene>
<organism evidence="1">
    <name type="scientific">Noctiluca scintillans</name>
    <name type="common">Sea sparkle</name>
    <name type="synonym">Red tide dinoflagellate</name>
    <dbReference type="NCBI Taxonomy" id="2966"/>
    <lineage>
        <taxon>Eukaryota</taxon>
        <taxon>Sar</taxon>
        <taxon>Alveolata</taxon>
        <taxon>Dinophyceae</taxon>
        <taxon>Noctilucales</taxon>
        <taxon>Noctilucaceae</taxon>
        <taxon>Noctiluca</taxon>
    </lineage>
</organism>
<sequence length="351" mass="39891">MPEDTLFWPGQLAEKMHYVIKGHMRYLQEVVWNRSGENLNSNVSEGTWLCEAALWTHWLHVGRMEAITTAELLTLDVEKVISCFQGVASVKITACSYGDVYHRMATNVTEAWPNDVTVPNTSHELIIMKMNHSARVRVGCVALEKLRRLRRCPHDTDLETKMLNGQVSLFVTGTGEIQRFVSVVALSCRREDGRVLVSLGVLHGRELKARCRLPGSKPLPSEEPQEAVQRLLNSKLSPLQPFMEAGETQHTCEWRDSSVYRIMTRYDKFVCHATVSVEFDEIQDIVKLRGKFKSAFRGPPLPDVWGIRCGDEMNIYAWMQQESFDFFSSPAGDVALPNRLVGIEEMDFLCV</sequence>
<evidence type="ECO:0008006" key="2">
    <source>
        <dbReference type="Google" id="ProtNLM"/>
    </source>
</evidence>
<dbReference type="EMBL" id="HBFQ01013028">
    <property type="protein sequence ID" value="CAD8834703.1"/>
    <property type="molecule type" value="Transcribed_RNA"/>
</dbReference>
<reference evidence="1" key="1">
    <citation type="submission" date="2021-01" db="EMBL/GenBank/DDBJ databases">
        <authorList>
            <person name="Corre E."/>
            <person name="Pelletier E."/>
            <person name="Niang G."/>
            <person name="Scheremetjew M."/>
            <person name="Finn R."/>
            <person name="Kale V."/>
            <person name="Holt S."/>
            <person name="Cochrane G."/>
            <person name="Meng A."/>
            <person name="Brown T."/>
            <person name="Cohen L."/>
        </authorList>
    </citation>
    <scope>NUCLEOTIDE SEQUENCE</scope>
</reference>
<dbReference type="AlphaFoldDB" id="A0A7S0ZWB5"/>
<dbReference type="SUPFAM" id="SSF51206">
    <property type="entry name" value="cAMP-binding domain-like"/>
    <property type="match status" value="1"/>
</dbReference>
<dbReference type="SUPFAM" id="SSF55811">
    <property type="entry name" value="Nudix"/>
    <property type="match status" value="1"/>
</dbReference>
<accession>A0A7S0ZWB5</accession>